<keyword evidence="3" id="KW-1185">Reference proteome</keyword>
<dbReference type="RefSeq" id="WP_007784358.1">
    <property type="nucleotide sequence ID" value="NZ_CM001441.1"/>
</dbReference>
<dbReference type="AlphaFoldDB" id="H5XVN3"/>
<dbReference type="HOGENOM" id="CLU_1967047_0_0_9"/>
<evidence type="ECO:0000256" key="1">
    <source>
        <dbReference type="SAM" id="Phobius"/>
    </source>
</evidence>
<accession>H5XVN3</accession>
<dbReference type="Proteomes" id="UP000005104">
    <property type="component" value="Chromosome"/>
</dbReference>
<feature type="transmembrane region" description="Helical" evidence="1">
    <location>
        <begin position="105"/>
        <end position="124"/>
    </location>
</feature>
<name>H5XVN3_9FIRM</name>
<proteinExistence type="predicted"/>
<gene>
    <name evidence="2" type="ORF">DesyoDRAFT_3076</name>
</gene>
<keyword evidence="1" id="KW-0812">Transmembrane</keyword>
<dbReference type="STRING" id="768710.DesyoDRAFT_3076"/>
<dbReference type="EMBL" id="CM001441">
    <property type="protein sequence ID" value="EHQ90116.1"/>
    <property type="molecule type" value="Genomic_DNA"/>
</dbReference>
<evidence type="ECO:0000313" key="2">
    <source>
        <dbReference type="EMBL" id="EHQ90116.1"/>
    </source>
</evidence>
<feature type="transmembrane region" description="Helical" evidence="1">
    <location>
        <begin position="6"/>
        <end position="27"/>
    </location>
</feature>
<keyword evidence="1" id="KW-1133">Transmembrane helix</keyword>
<keyword evidence="1" id="KW-0472">Membrane</keyword>
<protein>
    <submittedName>
        <fullName evidence="2">Uncharacterized protein</fullName>
    </submittedName>
</protein>
<feature type="transmembrane region" description="Helical" evidence="1">
    <location>
        <begin position="34"/>
        <end position="53"/>
    </location>
</feature>
<organism evidence="2 3">
    <name type="scientific">Desulfosporosinus youngiae DSM 17734</name>
    <dbReference type="NCBI Taxonomy" id="768710"/>
    <lineage>
        <taxon>Bacteria</taxon>
        <taxon>Bacillati</taxon>
        <taxon>Bacillota</taxon>
        <taxon>Clostridia</taxon>
        <taxon>Eubacteriales</taxon>
        <taxon>Desulfitobacteriaceae</taxon>
        <taxon>Desulfosporosinus</taxon>
    </lineage>
</organism>
<reference evidence="2 3" key="1">
    <citation type="submission" date="2011-11" db="EMBL/GenBank/DDBJ databases">
        <title>The Noncontiguous Finished genome of Desulfosporosinus youngiae DSM 17734.</title>
        <authorList>
            <consortium name="US DOE Joint Genome Institute (JGI-PGF)"/>
            <person name="Lucas S."/>
            <person name="Han J."/>
            <person name="Lapidus A."/>
            <person name="Cheng J.-F."/>
            <person name="Goodwin L."/>
            <person name="Pitluck S."/>
            <person name="Peters L."/>
            <person name="Ovchinnikova G."/>
            <person name="Lu M."/>
            <person name="Land M.L."/>
            <person name="Hauser L."/>
            <person name="Pester M."/>
            <person name="Spring S."/>
            <person name="Ollivier B."/>
            <person name="Rattei T."/>
            <person name="Klenk H.-P."/>
            <person name="Wagner M."/>
            <person name="Loy A."/>
            <person name="Woyke T.J."/>
        </authorList>
    </citation>
    <scope>NUCLEOTIDE SEQUENCE [LARGE SCALE GENOMIC DNA]</scope>
    <source>
        <strain evidence="2 3">DSM 17734</strain>
    </source>
</reference>
<sequence>MLFSYLPWQLNLIILSICLVIILYQLIKFWKSKLKILSIAFGIWVVLIIQLGIDCLREGLGYKALFIFLTEFYILLVISIFLMIAGTMKKLKKEDDSKIRPFVRFVIIMVSILVTLFIAILISIQNM</sequence>
<evidence type="ECO:0000313" key="3">
    <source>
        <dbReference type="Proteomes" id="UP000005104"/>
    </source>
</evidence>
<feature type="transmembrane region" description="Helical" evidence="1">
    <location>
        <begin position="65"/>
        <end position="84"/>
    </location>
</feature>